<feature type="compositionally biased region" description="Basic and acidic residues" evidence="1">
    <location>
        <begin position="505"/>
        <end position="526"/>
    </location>
</feature>
<feature type="region of interest" description="Disordered" evidence="1">
    <location>
        <begin position="497"/>
        <end position="526"/>
    </location>
</feature>
<gene>
    <name evidence="2" type="ORF">IAA81_06780</name>
</gene>
<evidence type="ECO:0000313" key="3">
    <source>
        <dbReference type="Proteomes" id="UP000823638"/>
    </source>
</evidence>
<evidence type="ECO:0000313" key="2">
    <source>
        <dbReference type="EMBL" id="MBO8457918.1"/>
    </source>
</evidence>
<reference evidence="2" key="1">
    <citation type="submission" date="2020-10" db="EMBL/GenBank/DDBJ databases">
        <authorList>
            <person name="Gilroy R."/>
        </authorList>
    </citation>
    <scope>NUCLEOTIDE SEQUENCE</scope>
    <source>
        <strain evidence="2">10532</strain>
    </source>
</reference>
<sequence>MAESVDIYSIMRLYANKQNSPSIYFSEFCEYMQKYARHYLESNPDLVVFLDNPQSAVMEAITELEGSKKVLSSVDNKNRRLITIPRYYSDKILQRYKEITSNPDIPFPQETEIDKKIAPLITEDIIYSTQYTEYFEGKTNGSSVLYKIIFPEGIPSLIVPTSLDPDKVIEICIYKIRIFLSKNDFKDFILKKLLIANPGKEISMRNFMSQLMTKPADTITGLKHSGEAFIFWTCLCSFAKQDLDKKNELTAEDISFLQSLIFIEYANTYYKNKNQQNLQRETALKNLELCFQKPPFYFSGDDISRFTDSRGVPLLGQYSQKDLEEYMHTATTSGSFETLPEIIVFTLENGERYFINKKKIVPLIFSLASEIRVPVKNSVTEDWKQILKNFGQDKAMKDQKLFEKKLEEKTAFFSPVLYTILKASFLPQAINETSSKDLEGQDFNLIEKGKIVPLSRILMLSREELVTDTKILLPFWYTIPIISQIIAFFKRPRTEKTKNNSTRIRKPESDIPETDKTTAPPKRKEEFKNAALEIKKKLIRKGSTLDLDLSYYLDKWNQNLNPNVKNDLTEDVNVLIRDYLRKTIRIMPVASFTLERIEVLATTLADTPSLMKIRNRDALIAYIQCYMVKIVAGL</sequence>
<dbReference type="AlphaFoldDB" id="A0A9D9HQE1"/>
<protein>
    <submittedName>
        <fullName evidence="2">Uncharacterized protein</fullName>
    </submittedName>
</protein>
<dbReference type="Proteomes" id="UP000823638">
    <property type="component" value="Unassembled WGS sequence"/>
</dbReference>
<name>A0A9D9HQE1_9SPIR</name>
<evidence type="ECO:0000256" key="1">
    <source>
        <dbReference type="SAM" id="MobiDB-lite"/>
    </source>
</evidence>
<accession>A0A9D9HQE1</accession>
<proteinExistence type="predicted"/>
<reference evidence="2" key="2">
    <citation type="journal article" date="2021" name="PeerJ">
        <title>Extensive microbial diversity within the chicken gut microbiome revealed by metagenomics and culture.</title>
        <authorList>
            <person name="Gilroy R."/>
            <person name="Ravi A."/>
            <person name="Getino M."/>
            <person name="Pursley I."/>
            <person name="Horton D.L."/>
            <person name="Alikhan N.F."/>
            <person name="Baker D."/>
            <person name="Gharbi K."/>
            <person name="Hall N."/>
            <person name="Watson M."/>
            <person name="Adriaenssens E.M."/>
            <person name="Foster-Nyarko E."/>
            <person name="Jarju S."/>
            <person name="Secka A."/>
            <person name="Antonio M."/>
            <person name="Oren A."/>
            <person name="Chaudhuri R.R."/>
            <person name="La Ragione R."/>
            <person name="Hildebrand F."/>
            <person name="Pallen M.J."/>
        </authorList>
    </citation>
    <scope>NUCLEOTIDE SEQUENCE</scope>
    <source>
        <strain evidence="2">10532</strain>
    </source>
</reference>
<organism evidence="2 3">
    <name type="scientific">Candidatus Gallitreponema excrementavium</name>
    <dbReference type="NCBI Taxonomy" id="2840840"/>
    <lineage>
        <taxon>Bacteria</taxon>
        <taxon>Pseudomonadati</taxon>
        <taxon>Spirochaetota</taxon>
        <taxon>Spirochaetia</taxon>
        <taxon>Spirochaetales</taxon>
        <taxon>Candidatus Gallitreponema</taxon>
    </lineage>
</organism>
<comment type="caution">
    <text evidence="2">The sequence shown here is derived from an EMBL/GenBank/DDBJ whole genome shotgun (WGS) entry which is preliminary data.</text>
</comment>
<dbReference type="EMBL" id="JADIMM010000080">
    <property type="protein sequence ID" value="MBO8457918.1"/>
    <property type="molecule type" value="Genomic_DNA"/>
</dbReference>